<evidence type="ECO:0000313" key="5">
    <source>
        <dbReference type="EMBL" id="CAB9520173.1"/>
    </source>
</evidence>
<dbReference type="Gene3D" id="1.25.40.10">
    <property type="entry name" value="Tetratricopeptide repeat domain"/>
    <property type="match status" value="2"/>
</dbReference>
<dbReference type="AlphaFoldDB" id="A0A9N8EG88"/>
<dbReference type="SUPFAM" id="SSF48452">
    <property type="entry name" value="TPR-like"/>
    <property type="match status" value="2"/>
</dbReference>
<keyword evidence="2 3" id="KW-0802">TPR repeat</keyword>
<proteinExistence type="predicted"/>
<evidence type="ECO:0000256" key="1">
    <source>
        <dbReference type="ARBA" id="ARBA00022737"/>
    </source>
</evidence>
<dbReference type="PROSITE" id="PS50005">
    <property type="entry name" value="TPR"/>
    <property type="match status" value="1"/>
</dbReference>
<dbReference type="Pfam" id="PF13181">
    <property type="entry name" value="TPR_8"/>
    <property type="match status" value="2"/>
</dbReference>
<feature type="region of interest" description="Disordered" evidence="4">
    <location>
        <begin position="38"/>
        <end position="100"/>
    </location>
</feature>
<dbReference type="EMBL" id="CAICTM010001077">
    <property type="protein sequence ID" value="CAB9520173.1"/>
    <property type="molecule type" value="Genomic_DNA"/>
</dbReference>
<comment type="caution">
    <text evidence="5">The sequence shown here is derived from an EMBL/GenBank/DDBJ whole genome shotgun (WGS) entry which is preliminary data.</text>
</comment>
<feature type="region of interest" description="Disordered" evidence="4">
    <location>
        <begin position="118"/>
        <end position="178"/>
    </location>
</feature>
<feature type="region of interest" description="Disordered" evidence="4">
    <location>
        <begin position="1"/>
        <end position="25"/>
    </location>
</feature>
<dbReference type="PANTHER" id="PTHR45641">
    <property type="entry name" value="TETRATRICOPEPTIDE REPEAT PROTEIN (AFU_ORTHOLOGUE AFUA_6G03870)"/>
    <property type="match status" value="1"/>
</dbReference>
<organism evidence="5 6">
    <name type="scientific">Seminavis robusta</name>
    <dbReference type="NCBI Taxonomy" id="568900"/>
    <lineage>
        <taxon>Eukaryota</taxon>
        <taxon>Sar</taxon>
        <taxon>Stramenopiles</taxon>
        <taxon>Ochrophyta</taxon>
        <taxon>Bacillariophyta</taxon>
        <taxon>Bacillariophyceae</taxon>
        <taxon>Bacillariophycidae</taxon>
        <taxon>Naviculales</taxon>
        <taxon>Naviculaceae</taxon>
        <taxon>Seminavis</taxon>
    </lineage>
</organism>
<dbReference type="Pfam" id="PF13424">
    <property type="entry name" value="TPR_12"/>
    <property type="match status" value="1"/>
</dbReference>
<gene>
    <name evidence="5" type="ORF">SEMRO_1079_G238960.1</name>
</gene>
<dbReference type="SMART" id="SM00028">
    <property type="entry name" value="TPR"/>
    <property type="match status" value="5"/>
</dbReference>
<name>A0A9N8EG88_9STRA</name>
<accession>A0A9N8EG88</accession>
<evidence type="ECO:0000256" key="4">
    <source>
        <dbReference type="SAM" id="MobiDB-lite"/>
    </source>
</evidence>
<dbReference type="InterPro" id="IPR019734">
    <property type="entry name" value="TPR_rpt"/>
</dbReference>
<dbReference type="PANTHER" id="PTHR45641:SF19">
    <property type="entry name" value="NEPHROCYSTIN-3"/>
    <property type="match status" value="1"/>
</dbReference>
<dbReference type="Proteomes" id="UP001153069">
    <property type="component" value="Unassembled WGS sequence"/>
</dbReference>
<feature type="compositionally biased region" description="Basic and acidic residues" evidence="4">
    <location>
        <begin position="164"/>
        <end position="178"/>
    </location>
</feature>
<evidence type="ECO:0000256" key="3">
    <source>
        <dbReference type="PROSITE-ProRule" id="PRU00339"/>
    </source>
</evidence>
<dbReference type="InterPro" id="IPR011990">
    <property type="entry name" value="TPR-like_helical_dom_sf"/>
</dbReference>
<feature type="repeat" description="TPR" evidence="3">
    <location>
        <begin position="469"/>
        <end position="502"/>
    </location>
</feature>
<protein>
    <submittedName>
        <fullName evidence="5">Kinesin light chain</fullName>
    </submittedName>
</protein>
<reference evidence="5" key="1">
    <citation type="submission" date="2020-06" db="EMBL/GenBank/DDBJ databases">
        <authorList>
            <consortium name="Plant Systems Biology data submission"/>
        </authorList>
    </citation>
    <scope>NUCLEOTIDE SEQUENCE</scope>
    <source>
        <strain evidence="5">D6</strain>
    </source>
</reference>
<evidence type="ECO:0000313" key="6">
    <source>
        <dbReference type="Proteomes" id="UP001153069"/>
    </source>
</evidence>
<keyword evidence="6" id="KW-1185">Reference proteome</keyword>
<feature type="compositionally biased region" description="Polar residues" evidence="4">
    <location>
        <begin position="1"/>
        <end position="14"/>
    </location>
</feature>
<keyword evidence="1" id="KW-0677">Repeat</keyword>
<evidence type="ECO:0000256" key="2">
    <source>
        <dbReference type="ARBA" id="ARBA00022803"/>
    </source>
</evidence>
<sequence>MSTSKGVVETSSITRAPKPGEQASSLLQEAIEVGSLERSFVGKPSEEQNSTPWALVMDKEGGAPAPLSSCRPTPSVGSDDGELVPMTADNSDGGRMNESMDSADNQLALLASPKSLFKTKSDGKVSQSTVEEESVEGVCQSAKRSRPSSLDDTATVGVLPQKPRPNDDHDSRLDATDKTDWLDEQRKMAADYQEEGDLMFAREVLLSALPTAIRATQERLRGTAYLGQYYAELANICDQLGDTAEAIDYYTNAANQEREALAGQYQRTPSQLGMSHFRGLVQSLEAICRIYVELSHFNNALCVYKEIYDIQVDVAGANSLEVATTLCNMGLMHYMLQLYSPSLLFYQETLRVSLAVLEEFQNPQNSDATRIPKLAPFTLARSIGDSLNAMGLLYLKLKRLDEATSAFSCSLMVREKIMGPYHREVTILWYNLAMVRIEAFDARRAIPLYKEGLRRDRIGLGDAYHPDVSPTLQYLGEMYNQLGELDDSRACFQEALEIEIRAALRLSTAANAATCCVHRSCNKHMAAICRLCNVIGNLHLM</sequence>
<dbReference type="OrthoDB" id="197174at2759"/>